<evidence type="ECO:0000313" key="9">
    <source>
        <dbReference type="EMBL" id="PWZ03785.1"/>
    </source>
</evidence>
<evidence type="ECO:0000259" key="6">
    <source>
        <dbReference type="Pfam" id="PF19036"/>
    </source>
</evidence>
<feature type="region of interest" description="Disordered" evidence="5">
    <location>
        <begin position="319"/>
        <end position="387"/>
    </location>
</feature>
<feature type="compositionally biased region" description="Basic and acidic residues" evidence="5">
    <location>
        <begin position="240"/>
        <end position="253"/>
    </location>
</feature>
<dbReference type="STRING" id="1882483.A0A317XZU6"/>
<feature type="compositionally biased region" description="Low complexity" evidence="5">
    <location>
        <begin position="230"/>
        <end position="239"/>
    </location>
</feature>
<feature type="compositionally biased region" description="Low complexity" evidence="5">
    <location>
        <begin position="697"/>
        <end position="707"/>
    </location>
</feature>
<reference evidence="9 10" key="1">
    <citation type="journal article" date="2018" name="Mol. Biol. Evol.">
        <title>Broad Genomic Sampling Reveals a Smut Pathogenic Ancestry of the Fungal Clade Ustilaginomycotina.</title>
        <authorList>
            <person name="Kijpornyongpan T."/>
            <person name="Mondo S.J."/>
            <person name="Barry K."/>
            <person name="Sandor L."/>
            <person name="Lee J."/>
            <person name="Lipzen A."/>
            <person name="Pangilinan J."/>
            <person name="LaButti K."/>
            <person name="Hainaut M."/>
            <person name="Henrissat B."/>
            <person name="Grigoriev I.V."/>
            <person name="Spatafora J.W."/>
            <person name="Aime M.C."/>
        </authorList>
    </citation>
    <scope>NUCLEOTIDE SEQUENCE [LARGE SCALE GENOMIC DNA]</scope>
    <source>
        <strain evidence="9 10">MCA 3645</strain>
    </source>
</reference>
<feature type="domain" description="FUZ/MON1/HPS1 third Longin" evidence="8">
    <location>
        <begin position="780"/>
        <end position="921"/>
    </location>
</feature>
<feature type="region of interest" description="Disordered" evidence="5">
    <location>
        <begin position="687"/>
        <end position="707"/>
    </location>
</feature>
<feature type="compositionally biased region" description="Low complexity" evidence="5">
    <location>
        <begin position="81"/>
        <end position="129"/>
    </location>
</feature>
<feature type="compositionally biased region" description="Polar residues" evidence="5">
    <location>
        <begin position="50"/>
        <end position="65"/>
    </location>
</feature>
<dbReference type="GO" id="GO:0032585">
    <property type="term" value="C:multivesicular body membrane"/>
    <property type="evidence" value="ECO:0007669"/>
    <property type="project" value="UniProtKB-SubCell"/>
</dbReference>
<dbReference type="OrthoDB" id="272411at2759"/>
<dbReference type="Proteomes" id="UP000246740">
    <property type="component" value="Unassembled WGS sequence"/>
</dbReference>
<feature type="compositionally biased region" description="Basic residues" evidence="5">
    <location>
        <begin position="329"/>
        <end position="340"/>
    </location>
</feature>
<feature type="compositionally biased region" description="Acidic residues" evidence="5">
    <location>
        <begin position="174"/>
        <end position="183"/>
    </location>
</feature>
<feature type="compositionally biased region" description="Polar residues" evidence="5">
    <location>
        <begin position="7"/>
        <end position="16"/>
    </location>
</feature>
<sequence>MVDGKSTAPSSQPQSRSGEDEDRGASTSTPEAESTATSNSAAVSRPFSARLTSTASVIVSGTEAGSKSHHFKPRAGLAPRSLTSSSVTTSTTSSLINVGASTSTAADTLASRSQPVSGSSTSSTRSSTPLPNAAFSHSPQPGSSTVAESSEADVFANFGRPQDGAREANGLDGNDSDADGDEVETVSALGGSVHALDLLHKVNDRAAERAATIVASSSNPSLRTRFSHLSISRASSSHRIPSDKQSEDARSLRPDLFVPPEVTEVPAPLAAKSKHPDTPAIETELLDEALSEPIQPPEQLTDAQPDSFQDRKYYILSSAGKPIYNSHTSRSRARSQRRRRDAQAVKSGEESKNNVDAHSKQGLAPIDGAGQDDEDEEDDEDESSTTQVGVMQALISIFADEESDKLRYIRQGRLMIVFLLRAPLYLVCVSNWGEEASTLRQQLEYLHLQVISLVSGSQLTRLFARMPNFDLRRLLEGTEGIFDHLVSQLNANPDERFQSLQSSDSDASAAASRTDWASTHQWWLQALQPVRITIPNLRDQLTTALQPPAQSSSTSASGVSRPKDLLYVILIANGRIVTLLRPKKHSVHPIDLLMLINTVMGSQAIKRAGGQDDAEIWLPFSMPKFAPQGFVHAYVKFFDPASWTGIAEAADLTTDTGGKPGPELAIVVVTGDKEAFPQISTWISSLMPDPPPAGSHATQTPTASASVSTTTSAISKLGFSTSSKPSSSASSPSGFTATPFQLHSVALYRHLCDPVDIGHDHHQHDGSWSSYTCAELGLAGLRHFVYRSNSSIQLTSPVLPEPYSTGSQDRKRLLTLYSLLHHSIHNPVPPSSTSTLTSTSTSNSMGNSTPTSTQTATQSANNHPTFPDTRLKMHLLKTTHEQVLGWITQPFELYLCLNPQLSKSSIVAIANTLTKWIKNNEKQLFLVNAGTF</sequence>
<dbReference type="PANTHER" id="PTHR13027">
    <property type="entry name" value="SAND PROTEIN-RELATED"/>
    <property type="match status" value="1"/>
</dbReference>
<feature type="region of interest" description="Disordered" evidence="5">
    <location>
        <begin position="230"/>
        <end position="278"/>
    </location>
</feature>
<proteinExistence type="predicted"/>
<dbReference type="Pfam" id="PF19037">
    <property type="entry name" value="Fuz_longin_2"/>
    <property type="match status" value="1"/>
</dbReference>
<dbReference type="Pfam" id="PF19036">
    <property type="entry name" value="Fuz_longin_1"/>
    <property type="match status" value="1"/>
</dbReference>
<feature type="region of interest" description="Disordered" evidence="5">
    <location>
        <begin position="827"/>
        <end position="866"/>
    </location>
</feature>
<protein>
    <recommendedName>
        <fullName evidence="3">Vacuolar fusion protein MON1</fullName>
    </recommendedName>
    <alternativeName>
        <fullName evidence="4">Vacuolar fusion protein mon1</fullName>
    </alternativeName>
</protein>
<dbReference type="Pfam" id="PF19038">
    <property type="entry name" value="Fuz_longin_3"/>
    <property type="match status" value="1"/>
</dbReference>
<evidence type="ECO:0000259" key="8">
    <source>
        <dbReference type="Pfam" id="PF19038"/>
    </source>
</evidence>
<feature type="domain" description="FUZ/MON1/HPS1 second Longin" evidence="7">
    <location>
        <begin position="563"/>
        <end position="684"/>
    </location>
</feature>
<feature type="region of interest" description="Disordered" evidence="5">
    <location>
        <begin position="1"/>
        <end position="183"/>
    </location>
</feature>
<dbReference type="InParanoid" id="A0A317XZU6"/>
<dbReference type="AlphaFoldDB" id="A0A317XZU6"/>
<feature type="compositionally biased region" description="Polar residues" evidence="5">
    <location>
        <begin position="135"/>
        <end position="148"/>
    </location>
</feature>
<feature type="compositionally biased region" description="Basic and acidic residues" evidence="5">
    <location>
        <begin position="341"/>
        <end position="359"/>
    </location>
</feature>
<dbReference type="InterPro" id="IPR043971">
    <property type="entry name" value="FUZ/MON1/HPS1_longin_2"/>
</dbReference>
<evidence type="ECO:0000256" key="5">
    <source>
        <dbReference type="SAM" id="MobiDB-lite"/>
    </source>
</evidence>
<dbReference type="EMBL" id="KZ819188">
    <property type="protein sequence ID" value="PWZ03785.1"/>
    <property type="molecule type" value="Genomic_DNA"/>
</dbReference>
<evidence type="ECO:0000256" key="4">
    <source>
        <dbReference type="ARBA" id="ARBA00019201"/>
    </source>
</evidence>
<comment type="subcellular location">
    <subcellularLocation>
        <location evidence="2">Endosome</location>
        <location evidence="2">Multivesicular body membrane</location>
        <topology evidence="2">Peripheral membrane protein</topology>
    </subcellularLocation>
    <subcellularLocation>
        <location evidence="1">Prevacuolar compartment membrane</location>
        <topology evidence="1">Peripheral membrane protein</topology>
    </subcellularLocation>
</comment>
<evidence type="ECO:0000313" key="10">
    <source>
        <dbReference type="Proteomes" id="UP000246740"/>
    </source>
</evidence>
<dbReference type="InterPro" id="IPR043970">
    <property type="entry name" value="FUZ/MON1/HPS1_longin_3"/>
</dbReference>
<feature type="compositionally biased region" description="Low complexity" evidence="5">
    <location>
        <begin position="831"/>
        <end position="862"/>
    </location>
</feature>
<gene>
    <name evidence="9" type="ORF">BCV70DRAFT_197981</name>
</gene>
<evidence type="ECO:0000256" key="2">
    <source>
        <dbReference type="ARBA" id="ARBA00004440"/>
    </source>
</evidence>
<evidence type="ECO:0000256" key="3">
    <source>
        <dbReference type="ARBA" id="ARBA00018132"/>
    </source>
</evidence>
<accession>A0A317XZU6</accession>
<dbReference type="InterPro" id="IPR004353">
    <property type="entry name" value="Mon1"/>
</dbReference>
<organism evidence="9 10">
    <name type="scientific">Testicularia cyperi</name>
    <dbReference type="NCBI Taxonomy" id="1882483"/>
    <lineage>
        <taxon>Eukaryota</taxon>
        <taxon>Fungi</taxon>
        <taxon>Dikarya</taxon>
        <taxon>Basidiomycota</taxon>
        <taxon>Ustilaginomycotina</taxon>
        <taxon>Ustilaginomycetes</taxon>
        <taxon>Ustilaginales</taxon>
        <taxon>Anthracoideaceae</taxon>
        <taxon>Testicularia</taxon>
    </lineage>
</organism>
<feature type="compositionally biased region" description="Acidic residues" evidence="5">
    <location>
        <begin position="370"/>
        <end position="383"/>
    </location>
</feature>
<evidence type="ECO:0000259" key="7">
    <source>
        <dbReference type="Pfam" id="PF19037"/>
    </source>
</evidence>
<dbReference type="PANTHER" id="PTHR13027:SF7">
    <property type="entry name" value="VACUOLAR FUSION PROTEIN MON1 HOMOLOG"/>
    <property type="match status" value="1"/>
</dbReference>
<dbReference type="InterPro" id="IPR043972">
    <property type="entry name" value="FUZ/MON1/HPS1_longin_1"/>
</dbReference>
<evidence type="ECO:0000256" key="1">
    <source>
        <dbReference type="ARBA" id="ARBA00004380"/>
    </source>
</evidence>
<dbReference type="GO" id="GO:0000329">
    <property type="term" value="C:fungal-type vacuole membrane"/>
    <property type="evidence" value="ECO:0007669"/>
    <property type="project" value="TreeGrafter"/>
</dbReference>
<keyword evidence="10" id="KW-1185">Reference proteome</keyword>
<feature type="compositionally biased region" description="Low complexity" evidence="5">
    <location>
        <begin position="25"/>
        <end position="42"/>
    </location>
</feature>
<name>A0A317XZU6_9BASI</name>
<dbReference type="GO" id="GO:0006623">
    <property type="term" value="P:protein targeting to vacuole"/>
    <property type="evidence" value="ECO:0007669"/>
    <property type="project" value="InterPro"/>
</dbReference>
<dbReference type="GO" id="GO:0016192">
    <property type="term" value="P:vesicle-mediated transport"/>
    <property type="evidence" value="ECO:0007669"/>
    <property type="project" value="InterPro"/>
</dbReference>
<dbReference type="GO" id="GO:0035658">
    <property type="term" value="C:Mon1-Ccz1 complex"/>
    <property type="evidence" value="ECO:0007669"/>
    <property type="project" value="TreeGrafter"/>
</dbReference>
<feature type="domain" description="FUZ/MON1/HPS1 first Longin" evidence="6">
    <location>
        <begin position="312"/>
        <end position="485"/>
    </location>
</feature>